<evidence type="ECO:0000313" key="2">
    <source>
        <dbReference type="Ensembl" id="ENSGWIP00000023979.1"/>
    </source>
</evidence>
<dbReference type="Ensembl" id="ENSGWIT00000026255.1">
    <property type="protein sequence ID" value="ENSGWIP00000023979.1"/>
    <property type="gene ID" value="ENSGWIG00000012749.1"/>
</dbReference>
<sequence>MIMLSPEQVTLIDRVFESYLTEHHGGDINQLIANGHEQTHHTVVVNAMTLFEANMEVGDYFNAYPDDVLAIFDQVLQRKANDLLDNMSLKHNGQDSSKKMRHAFHARITGSKARKRKRTLADGRICARPDLNGNAHI</sequence>
<reference evidence="2" key="3">
    <citation type="submission" date="2025-09" db="UniProtKB">
        <authorList>
            <consortium name="Ensembl"/>
        </authorList>
    </citation>
    <scope>IDENTIFICATION</scope>
</reference>
<proteinExistence type="predicted"/>
<evidence type="ECO:0000259" key="1">
    <source>
        <dbReference type="Pfam" id="PF26066"/>
    </source>
</evidence>
<organism evidence="2 3">
    <name type="scientific">Gouania willdenowi</name>
    <name type="common">Blunt-snouted clingfish</name>
    <name type="synonym">Lepadogaster willdenowi</name>
    <dbReference type="NCBI Taxonomy" id="441366"/>
    <lineage>
        <taxon>Eukaryota</taxon>
        <taxon>Metazoa</taxon>
        <taxon>Chordata</taxon>
        <taxon>Craniata</taxon>
        <taxon>Vertebrata</taxon>
        <taxon>Euteleostomi</taxon>
        <taxon>Actinopterygii</taxon>
        <taxon>Neopterygii</taxon>
        <taxon>Teleostei</taxon>
        <taxon>Neoteleostei</taxon>
        <taxon>Acanthomorphata</taxon>
        <taxon>Ovalentaria</taxon>
        <taxon>Blenniimorphae</taxon>
        <taxon>Blenniiformes</taxon>
        <taxon>Gobiesocoidei</taxon>
        <taxon>Gobiesocidae</taxon>
        <taxon>Gobiesocinae</taxon>
        <taxon>Gouania</taxon>
    </lineage>
</organism>
<reference evidence="2" key="2">
    <citation type="submission" date="2025-08" db="UniProtKB">
        <authorList>
            <consortium name="Ensembl"/>
        </authorList>
    </citation>
    <scope>IDENTIFICATION</scope>
</reference>
<dbReference type="InterPro" id="IPR058768">
    <property type="entry name" value="MCM9_N"/>
</dbReference>
<dbReference type="AlphaFoldDB" id="A0A8C5EN17"/>
<gene>
    <name evidence="2" type="primary">mcm9</name>
</gene>
<dbReference type="Proteomes" id="UP000694680">
    <property type="component" value="Chromosome 24"/>
</dbReference>
<name>A0A8C5EN17_GOUWI</name>
<evidence type="ECO:0000313" key="3">
    <source>
        <dbReference type="Proteomes" id="UP000694680"/>
    </source>
</evidence>
<protein>
    <recommendedName>
        <fullName evidence="1">MCM9 N-terminal domain-containing protein</fullName>
    </recommendedName>
</protein>
<accession>A0A8C5EN17</accession>
<dbReference type="Pfam" id="PF26066">
    <property type="entry name" value="MCM9_N"/>
    <property type="match status" value="1"/>
</dbReference>
<keyword evidence="3" id="KW-1185">Reference proteome</keyword>
<feature type="domain" description="MCM9 N-terminal" evidence="1">
    <location>
        <begin position="7"/>
        <end position="110"/>
    </location>
</feature>
<reference evidence="2" key="1">
    <citation type="submission" date="2020-06" db="EMBL/GenBank/DDBJ databases">
        <authorList>
            <consortium name="Wellcome Sanger Institute Data Sharing"/>
        </authorList>
    </citation>
    <scope>NUCLEOTIDE SEQUENCE [LARGE SCALE GENOMIC DNA]</scope>
</reference>